<keyword evidence="4 5" id="KW-0472">Membrane</keyword>
<dbReference type="GO" id="GO:0016020">
    <property type="term" value="C:membrane"/>
    <property type="evidence" value="ECO:0007669"/>
    <property type="project" value="UniProtKB-SubCell"/>
</dbReference>
<dbReference type="Proteomes" id="UP000182841">
    <property type="component" value="Unassembled WGS sequence"/>
</dbReference>
<dbReference type="Pfam" id="PF13365">
    <property type="entry name" value="Trypsin_2"/>
    <property type="match status" value="1"/>
</dbReference>
<gene>
    <name evidence="6" type="ORF">SAMN05421870_105316</name>
</gene>
<dbReference type="GO" id="GO:0009403">
    <property type="term" value="P:toxin biosynthetic process"/>
    <property type="evidence" value="ECO:0007669"/>
    <property type="project" value="InterPro"/>
</dbReference>
<dbReference type="SUPFAM" id="SSF50494">
    <property type="entry name" value="Trypsin-like serine proteases"/>
    <property type="match status" value="1"/>
</dbReference>
<evidence type="ECO:0000256" key="3">
    <source>
        <dbReference type="ARBA" id="ARBA00022989"/>
    </source>
</evidence>
<sequence length="398" mass="40576">MNLLDLLLIVAALAYAGSGYHRGLVAGLVSLAGFVGGASLGVWLLPYVLRFADRGTTTATLLALLTVLAPALGGHALASQLGWRIRHALRRTPARWADGAGGALVNVVAVLVVGWMVGSALAASPSPALNQAIRGSALLKGVHERMPDTAATWFNRATGALTTAGFPPVFNPFEQEPGASVPQPSGDAVTQAATAAAQHSTVKVEGVADVRGGRQGQEGSGFVYARGHVMTNAHVVAGVDAPTVRVGGVGRPYPARVVLFDPDKDIAVLNVPGLEAPALRFAGDAERGDRAVVAGYPENGGLDLRAAAVAARTPARGQDIYGGSLTTRDIYAVRSQVRPGNSGGPLLTSGGRVYGVVFARSTTDAGTGYALTADQVRGAAREAAEATAAVDTGNRSAL</sequence>
<reference evidence="7" key="1">
    <citation type="submission" date="2016-10" db="EMBL/GenBank/DDBJ databases">
        <authorList>
            <person name="Varghese N."/>
            <person name="Submissions S."/>
        </authorList>
    </citation>
    <scope>NUCLEOTIDE SEQUENCE [LARGE SCALE GENOMIC DNA]</scope>
    <source>
        <strain evidence="7">CGMCC 4.6825</strain>
    </source>
</reference>
<dbReference type="PANTHER" id="PTHR43019:SF23">
    <property type="entry name" value="PROTEASE DO-LIKE 5, CHLOROPLASTIC"/>
    <property type="match status" value="1"/>
</dbReference>
<comment type="subcellular location">
    <subcellularLocation>
        <location evidence="1">Membrane</location>
        <topology evidence="1">Multi-pass membrane protein</topology>
    </subcellularLocation>
</comment>
<feature type="transmembrane region" description="Helical" evidence="5">
    <location>
        <begin position="26"/>
        <end position="49"/>
    </location>
</feature>
<evidence type="ECO:0000256" key="5">
    <source>
        <dbReference type="SAM" id="Phobius"/>
    </source>
</evidence>
<dbReference type="STRING" id="943816.AN217_12280"/>
<dbReference type="InterPro" id="IPR009003">
    <property type="entry name" value="Peptidase_S1_PA"/>
</dbReference>
<evidence type="ECO:0000256" key="2">
    <source>
        <dbReference type="ARBA" id="ARBA00022692"/>
    </source>
</evidence>
<dbReference type="Pfam" id="PF02674">
    <property type="entry name" value="Colicin_V"/>
    <property type="match status" value="1"/>
</dbReference>
<dbReference type="GO" id="GO:0006508">
    <property type="term" value="P:proteolysis"/>
    <property type="evidence" value="ECO:0007669"/>
    <property type="project" value="InterPro"/>
</dbReference>
<accession>A0A1H9T3W2</accession>
<keyword evidence="2 5" id="KW-0812">Transmembrane</keyword>
<dbReference type="EMBL" id="FOGO01000005">
    <property type="protein sequence ID" value="SER91925.1"/>
    <property type="molecule type" value="Genomic_DNA"/>
</dbReference>
<dbReference type="InterPro" id="IPR001940">
    <property type="entry name" value="Peptidase_S1C"/>
</dbReference>
<keyword evidence="3 5" id="KW-1133">Transmembrane helix</keyword>
<feature type="transmembrane region" description="Helical" evidence="5">
    <location>
        <begin position="61"/>
        <end position="83"/>
    </location>
</feature>
<dbReference type="OrthoDB" id="9766361at2"/>
<evidence type="ECO:0000256" key="4">
    <source>
        <dbReference type="ARBA" id="ARBA00023136"/>
    </source>
</evidence>
<dbReference type="RefSeq" id="WP_075000576.1">
    <property type="nucleotide sequence ID" value="NZ_FOGO01000005.1"/>
</dbReference>
<evidence type="ECO:0000313" key="7">
    <source>
        <dbReference type="Proteomes" id="UP000182841"/>
    </source>
</evidence>
<protein>
    <submittedName>
        <fullName evidence="6">Colicin V production protein</fullName>
    </submittedName>
</protein>
<organism evidence="6 7">
    <name type="scientific">Streptomyces qinglanensis</name>
    <dbReference type="NCBI Taxonomy" id="943816"/>
    <lineage>
        <taxon>Bacteria</taxon>
        <taxon>Bacillati</taxon>
        <taxon>Actinomycetota</taxon>
        <taxon>Actinomycetes</taxon>
        <taxon>Kitasatosporales</taxon>
        <taxon>Streptomycetaceae</taxon>
        <taxon>Streptomyces</taxon>
    </lineage>
</organism>
<dbReference type="AlphaFoldDB" id="A0A1H9T3W2"/>
<dbReference type="NCBIfam" id="NF033740">
    <property type="entry name" value="MarP_fam_protase"/>
    <property type="match status" value="1"/>
</dbReference>
<name>A0A1H9T3W2_9ACTN</name>
<proteinExistence type="predicted"/>
<dbReference type="GO" id="GO:0004252">
    <property type="term" value="F:serine-type endopeptidase activity"/>
    <property type="evidence" value="ECO:0007669"/>
    <property type="project" value="InterPro"/>
</dbReference>
<dbReference type="InterPro" id="IPR047680">
    <property type="entry name" value="MarP-like"/>
</dbReference>
<dbReference type="PANTHER" id="PTHR43019">
    <property type="entry name" value="SERINE ENDOPROTEASE DEGS"/>
    <property type="match status" value="1"/>
</dbReference>
<feature type="transmembrane region" description="Helical" evidence="5">
    <location>
        <begin position="103"/>
        <end position="124"/>
    </location>
</feature>
<dbReference type="InterPro" id="IPR003825">
    <property type="entry name" value="Colicin-V_CvpA"/>
</dbReference>
<dbReference type="InterPro" id="IPR043504">
    <property type="entry name" value="Peptidase_S1_PA_chymotrypsin"/>
</dbReference>
<dbReference type="Gene3D" id="2.40.10.10">
    <property type="entry name" value="Trypsin-like serine proteases"/>
    <property type="match status" value="2"/>
</dbReference>
<keyword evidence="7" id="KW-1185">Reference proteome</keyword>
<evidence type="ECO:0000256" key="1">
    <source>
        <dbReference type="ARBA" id="ARBA00004141"/>
    </source>
</evidence>
<evidence type="ECO:0000313" key="6">
    <source>
        <dbReference type="EMBL" id="SER91925.1"/>
    </source>
</evidence>
<dbReference type="PRINTS" id="PR00834">
    <property type="entry name" value="PROTEASES2C"/>
</dbReference>